<evidence type="ECO:0000313" key="2">
    <source>
        <dbReference type="EMBL" id="GAA1722714.1"/>
    </source>
</evidence>
<evidence type="ECO:0000313" key="3">
    <source>
        <dbReference type="Proteomes" id="UP001500618"/>
    </source>
</evidence>
<feature type="chain" id="PRO_5045824462" description="Peptidase inhibitor family I36" evidence="1">
    <location>
        <begin position="32"/>
        <end position="124"/>
    </location>
</feature>
<dbReference type="RefSeq" id="WP_163572804.1">
    <property type="nucleotide sequence ID" value="NZ_BAAANY010000055.1"/>
</dbReference>
<keyword evidence="1" id="KW-0732">Signal</keyword>
<evidence type="ECO:0000256" key="1">
    <source>
        <dbReference type="SAM" id="SignalP"/>
    </source>
</evidence>
<protein>
    <recommendedName>
        <fullName evidence="4">Peptidase inhibitor family I36</fullName>
    </recommendedName>
</protein>
<reference evidence="3" key="1">
    <citation type="journal article" date="2019" name="Int. J. Syst. Evol. Microbiol.">
        <title>The Global Catalogue of Microorganisms (GCM) 10K type strain sequencing project: providing services to taxonomists for standard genome sequencing and annotation.</title>
        <authorList>
            <consortium name="The Broad Institute Genomics Platform"/>
            <consortium name="The Broad Institute Genome Sequencing Center for Infectious Disease"/>
            <person name="Wu L."/>
            <person name="Ma J."/>
        </authorList>
    </citation>
    <scope>NUCLEOTIDE SEQUENCE [LARGE SCALE GENOMIC DNA]</scope>
    <source>
        <strain evidence="3">JCM 14718</strain>
    </source>
</reference>
<proteinExistence type="predicted"/>
<accession>A0ABP4VD86</accession>
<dbReference type="EMBL" id="BAAANY010000055">
    <property type="protein sequence ID" value="GAA1722714.1"/>
    <property type="molecule type" value="Genomic_DNA"/>
</dbReference>
<name>A0ABP4VD86_9ACTN</name>
<sequence length="124" mass="13072">MTRKLGKIAIAAAMLASVAASVLVTSSPAAASYECTYGKVCLYTGTFGNGARWEAPHCGFTQLPAGIAFHTHSVRTYGNAVQLLWLDQDGQGGDWLQSGYVGQWVETNLDANTADLTSAVNVIC</sequence>
<comment type="caution">
    <text evidence="2">The sequence shown here is derived from an EMBL/GenBank/DDBJ whole genome shotgun (WGS) entry which is preliminary data.</text>
</comment>
<feature type="signal peptide" evidence="1">
    <location>
        <begin position="1"/>
        <end position="31"/>
    </location>
</feature>
<keyword evidence="3" id="KW-1185">Reference proteome</keyword>
<dbReference type="Proteomes" id="UP001500618">
    <property type="component" value="Unassembled WGS sequence"/>
</dbReference>
<evidence type="ECO:0008006" key="4">
    <source>
        <dbReference type="Google" id="ProtNLM"/>
    </source>
</evidence>
<organism evidence="2 3">
    <name type="scientific">Fodinicola feengrottensis</name>
    <dbReference type="NCBI Taxonomy" id="435914"/>
    <lineage>
        <taxon>Bacteria</taxon>
        <taxon>Bacillati</taxon>
        <taxon>Actinomycetota</taxon>
        <taxon>Actinomycetes</taxon>
        <taxon>Mycobacteriales</taxon>
        <taxon>Fodinicola</taxon>
    </lineage>
</organism>
<gene>
    <name evidence="2" type="ORF">GCM10009765_83340</name>
</gene>